<protein>
    <recommendedName>
        <fullName evidence="3">Kasugamycin N-acetyltransferase AAC(2')-IIb</fullName>
    </recommendedName>
</protein>
<evidence type="ECO:0000313" key="2">
    <source>
        <dbReference type="Proteomes" id="UP000036932"/>
    </source>
</evidence>
<dbReference type="Gene3D" id="3.40.630.30">
    <property type="match status" value="1"/>
</dbReference>
<keyword evidence="2" id="KW-1185">Reference proteome</keyword>
<name>A0A0M1P3Y1_9BACL</name>
<dbReference type="InterPro" id="IPR016181">
    <property type="entry name" value="Acyl_CoA_acyltransferase"/>
</dbReference>
<dbReference type="RefSeq" id="WP_054402161.1">
    <property type="nucleotide sequence ID" value="NZ_LIUT01000001.1"/>
</dbReference>
<sequence>MNHTNENEPIARELMEQHVRAMFRHDDDMRIRTINEPWPGEKPAPRFFLGRTIDGSVVWRIRHDVPERLAGQLKALVENEPIILSNIQTKPKHYADYMSLLQADHSTSGPCYLISRQTKPTKQTVSIISDNIAELSLSGFEWLIKEIDYDQPCVGLLHGNRVASVCRSVRITPDAHEAGLETLDEFRGRGYAAAVVAGWAAEVYKKGALPLYSTSWENTSSQRVASKLELSCYGVNFTIW</sequence>
<dbReference type="Proteomes" id="UP000036932">
    <property type="component" value="Unassembled WGS sequence"/>
</dbReference>
<evidence type="ECO:0008006" key="3">
    <source>
        <dbReference type="Google" id="ProtNLM"/>
    </source>
</evidence>
<organism evidence="1 2">
    <name type="scientific">Paenibacillus solani</name>
    <dbReference type="NCBI Taxonomy" id="1705565"/>
    <lineage>
        <taxon>Bacteria</taxon>
        <taxon>Bacillati</taxon>
        <taxon>Bacillota</taxon>
        <taxon>Bacilli</taxon>
        <taxon>Bacillales</taxon>
        <taxon>Paenibacillaceae</taxon>
        <taxon>Paenibacillus</taxon>
    </lineage>
</organism>
<proteinExistence type="predicted"/>
<dbReference type="Pfam" id="PF12746">
    <property type="entry name" value="GNAT_acetyltran"/>
    <property type="match status" value="1"/>
</dbReference>
<evidence type="ECO:0000313" key="1">
    <source>
        <dbReference type="EMBL" id="KOR89112.1"/>
    </source>
</evidence>
<comment type="caution">
    <text evidence="1">The sequence shown here is derived from an EMBL/GenBank/DDBJ whole genome shotgun (WGS) entry which is preliminary data.</text>
</comment>
<reference evidence="2" key="1">
    <citation type="submission" date="2015-08" db="EMBL/GenBank/DDBJ databases">
        <title>Genome sequencing project for genomic taxonomy and phylogenomics of Bacillus-like bacteria.</title>
        <authorList>
            <person name="Liu B."/>
            <person name="Wang J."/>
            <person name="Zhu Y."/>
            <person name="Liu G."/>
            <person name="Chen Q."/>
            <person name="Chen Z."/>
            <person name="Lan J."/>
            <person name="Che J."/>
            <person name="Ge C."/>
            <person name="Shi H."/>
            <person name="Pan Z."/>
            <person name="Liu X."/>
        </authorList>
    </citation>
    <scope>NUCLEOTIDE SEQUENCE [LARGE SCALE GENOMIC DNA]</scope>
    <source>
        <strain evidence="2">FJAT-22460</strain>
    </source>
</reference>
<dbReference type="SUPFAM" id="SSF55729">
    <property type="entry name" value="Acyl-CoA N-acyltransferases (Nat)"/>
    <property type="match status" value="1"/>
</dbReference>
<dbReference type="NCBIfam" id="NF033472">
    <property type="entry name" value="AAC_2p_IIb"/>
    <property type="match status" value="1"/>
</dbReference>
<dbReference type="OrthoDB" id="8439474at2"/>
<accession>A0A0M1P3Y1</accession>
<dbReference type="EMBL" id="LIUT01000001">
    <property type="protein sequence ID" value="KOR89112.1"/>
    <property type="molecule type" value="Genomic_DNA"/>
</dbReference>
<dbReference type="PATRIC" id="fig|1705565.3.peg.3538"/>
<dbReference type="InterPro" id="IPR027365">
    <property type="entry name" value="GNAT_acetyltra_YdfB-like"/>
</dbReference>
<gene>
    <name evidence="1" type="ORF">AM231_08020</name>
</gene>
<dbReference type="AlphaFoldDB" id="A0A0M1P3Y1"/>